<dbReference type="AlphaFoldDB" id="A0A8B8E3C3"/>
<keyword evidence="11" id="KW-1185">Reference proteome</keyword>
<evidence type="ECO:0000256" key="8">
    <source>
        <dbReference type="ARBA" id="ARBA00079982"/>
    </source>
</evidence>
<dbReference type="FunFam" id="1.50.10.10:FF:000023">
    <property type="entry name" value="Protein-glucosylgalactosylhydroxylysine glucosidase"/>
    <property type="match status" value="1"/>
</dbReference>
<reference evidence="12" key="1">
    <citation type="submission" date="2025-08" db="UniProtKB">
        <authorList>
            <consortium name="RefSeq"/>
        </authorList>
    </citation>
    <scope>IDENTIFICATION</scope>
    <source>
        <tissue evidence="12">Whole sample</tissue>
    </source>
</reference>
<organism evidence="11 12">
    <name type="scientific">Crassostrea virginica</name>
    <name type="common">Eastern oyster</name>
    <dbReference type="NCBI Taxonomy" id="6565"/>
    <lineage>
        <taxon>Eukaryota</taxon>
        <taxon>Metazoa</taxon>
        <taxon>Spiralia</taxon>
        <taxon>Lophotrochozoa</taxon>
        <taxon>Mollusca</taxon>
        <taxon>Bivalvia</taxon>
        <taxon>Autobranchia</taxon>
        <taxon>Pteriomorphia</taxon>
        <taxon>Ostreida</taxon>
        <taxon>Ostreoidea</taxon>
        <taxon>Ostreidae</taxon>
        <taxon>Crassostrea</taxon>
    </lineage>
</organism>
<dbReference type="InterPro" id="IPR008928">
    <property type="entry name" value="6-hairpin_glycosidase_sf"/>
</dbReference>
<gene>
    <name evidence="12" type="primary">LOC111131461</name>
</gene>
<feature type="domain" description="Glycoside hydrolase family 65 central catalytic" evidence="10">
    <location>
        <begin position="342"/>
        <end position="547"/>
    </location>
</feature>
<accession>A0A8B8E3C3</accession>
<sequence>MLQKIFLGNVLFNLWCLLSTVHVVQNSKCPENGHPVVSKNGITLVHGDITKTDSQENGRVWAANPSVTVLSNDTIPRDPRVLPTIGNGHIATVVKTSTLCMNGLYNGYAIKTHRALLPAILIRNVSIDVDVTSNYSLDIQNGMFVESHTGQNFLVTLKMYAHRSLPQLMVTELLVRNDQDVPLRVDLGSEAPTVTDDLDEKVSGDKTTASDKDRRIFFGRIKEFEYSWNETRNVTMVYSPIPPTVCVGPRQRLARVFLLSVDSHPHIAEEQFTEGVELFFENSLESQHIQAWQELWDTGRIDVAGDEELATLTYSSLYYILSSLPLSENPDFIGLSPGDLAHGLMYNGHVFWDQETWMYPPIQLLHNRIGKAIIRTRTRTLDNAKHQAMMRGFRGAMYPWESAFSGYDVTPVPPYFQFEKHITGDIAFAVRQYLYLSRDMDFLLHERGNEMIREIADFWASRVVWNKRTNLYDIYDVMPPDEYHHQVNNSAYTNLVAKISLELPEFVGGLLGQQTKPLYKEVARKMNIPFDETQRYHPEYDGYQQGEKVKQADVILMGFPLMMSMPEDVRKNDLHIYENATPGGPAMTWGMFAIGHLELNDTLEAGRLFKKQTGNVAAPYNVWTENADGTGAVNFITGMGGFLQSVLFGYGGFRLHPDRIEFQGRLPPSTNSFNVTGLDYLGGSIDFSFLEDISIVKLTKRAKYPLKLKYDDSKVVQLVENEEQTITAQRAFIVPDFPPLPTKTTSASSDSRNAAVGNSLTLVRISLYLFIMTMFVME</sequence>
<evidence type="ECO:0000256" key="5">
    <source>
        <dbReference type="ARBA" id="ARBA00053339"/>
    </source>
</evidence>
<keyword evidence="9" id="KW-0732">Signal</keyword>
<evidence type="ECO:0000256" key="1">
    <source>
        <dbReference type="ARBA" id="ARBA00006768"/>
    </source>
</evidence>
<feature type="signal peptide" evidence="9">
    <location>
        <begin position="1"/>
        <end position="26"/>
    </location>
</feature>
<dbReference type="KEGG" id="cvn:111131461"/>
<dbReference type="GeneID" id="111131461"/>
<evidence type="ECO:0000313" key="12">
    <source>
        <dbReference type="RefSeq" id="XP_022334710.1"/>
    </source>
</evidence>
<dbReference type="InterPro" id="IPR005195">
    <property type="entry name" value="Glyco_hydro_65_M"/>
</dbReference>
<dbReference type="Gene3D" id="1.50.10.10">
    <property type="match status" value="1"/>
</dbReference>
<evidence type="ECO:0000256" key="9">
    <source>
        <dbReference type="SAM" id="SignalP"/>
    </source>
</evidence>
<dbReference type="Proteomes" id="UP000694844">
    <property type="component" value="Chromosome 4"/>
</dbReference>
<evidence type="ECO:0000259" key="10">
    <source>
        <dbReference type="Pfam" id="PF03632"/>
    </source>
</evidence>
<feature type="chain" id="PRO_5034065557" description="Protein-glucosylgalactosylhydroxylysine glucosidase" evidence="9">
    <location>
        <begin position="27"/>
        <end position="778"/>
    </location>
</feature>
<dbReference type="SUPFAM" id="SSF48208">
    <property type="entry name" value="Six-hairpin glycosidases"/>
    <property type="match status" value="1"/>
</dbReference>
<dbReference type="Gene3D" id="2.60.420.10">
    <property type="entry name" value="Maltose phosphorylase, domain 3"/>
    <property type="match status" value="1"/>
</dbReference>
<comment type="function">
    <text evidence="5">Catalyzes the hydrolysis of glucose from the disaccharide unit linked to hydroxylysine residues of collagen and collagen-like proteins.</text>
</comment>
<comment type="catalytic activity">
    <reaction evidence="4">
        <text>(5R)-5-O-[alpha-D-glucosyl-(1-&gt;2)-beta-D-galactosyl]-5-hydroxy-L-lysyl-[collagen] + H2O = (5R)-5-O-(beta-D-galactosyl)-5-hydroxy-L-lysyl-[collagen] + D-glucose</text>
        <dbReference type="Rhea" id="RHEA:11068"/>
        <dbReference type="Rhea" id="RHEA-COMP:12753"/>
        <dbReference type="Rhea" id="RHEA-COMP:12754"/>
        <dbReference type="ChEBI" id="CHEBI:4167"/>
        <dbReference type="ChEBI" id="CHEBI:15377"/>
        <dbReference type="ChEBI" id="CHEBI:133443"/>
        <dbReference type="ChEBI" id="CHEBI:133452"/>
        <dbReference type="EC" id="3.2.1.107"/>
    </reaction>
</comment>
<dbReference type="EC" id="3.2.1.107" evidence="6"/>
<evidence type="ECO:0000256" key="3">
    <source>
        <dbReference type="ARBA" id="ARBA00023295"/>
    </source>
</evidence>
<name>A0A8B8E3C3_CRAVI</name>
<keyword evidence="2" id="KW-0378">Hydrolase</keyword>
<dbReference type="GO" id="GO:0005975">
    <property type="term" value="P:carbohydrate metabolic process"/>
    <property type="evidence" value="ECO:0007669"/>
    <property type="project" value="InterPro"/>
</dbReference>
<evidence type="ECO:0000256" key="7">
    <source>
        <dbReference type="ARBA" id="ARBA00071505"/>
    </source>
</evidence>
<evidence type="ECO:0000256" key="6">
    <source>
        <dbReference type="ARBA" id="ARBA00066430"/>
    </source>
</evidence>
<dbReference type="Pfam" id="PF03632">
    <property type="entry name" value="Glyco_hydro_65m"/>
    <property type="match status" value="1"/>
</dbReference>
<evidence type="ECO:0000256" key="2">
    <source>
        <dbReference type="ARBA" id="ARBA00022801"/>
    </source>
</evidence>
<proteinExistence type="inferred from homology"/>
<dbReference type="PANTHER" id="PTHR11051">
    <property type="entry name" value="GLYCOSYL HYDROLASE-RELATED"/>
    <property type="match status" value="1"/>
</dbReference>
<protein>
    <recommendedName>
        <fullName evidence="7">Protein-glucosylgalactosylhydroxylysine glucosidase</fullName>
        <ecNumber evidence="6">3.2.1.107</ecNumber>
    </recommendedName>
    <alternativeName>
        <fullName evidence="8">Acid trehalase-like protein 1</fullName>
    </alternativeName>
</protein>
<comment type="similarity">
    <text evidence="1">Belongs to the glycosyl hydrolase 65 family.</text>
</comment>
<dbReference type="GO" id="GO:0047402">
    <property type="term" value="F:protein-glucosylgalactosylhydroxylysine glucosidase activity"/>
    <property type="evidence" value="ECO:0007669"/>
    <property type="project" value="UniProtKB-EC"/>
</dbReference>
<dbReference type="OrthoDB" id="200349at2759"/>
<evidence type="ECO:0000313" key="11">
    <source>
        <dbReference type="Proteomes" id="UP000694844"/>
    </source>
</evidence>
<keyword evidence="3" id="KW-0326">Glycosidase</keyword>
<evidence type="ECO:0000256" key="4">
    <source>
        <dbReference type="ARBA" id="ARBA00051415"/>
    </source>
</evidence>
<dbReference type="RefSeq" id="XP_022334710.1">
    <property type="nucleotide sequence ID" value="XM_022479002.1"/>
</dbReference>
<dbReference type="PANTHER" id="PTHR11051:SF8">
    <property type="entry name" value="PROTEIN-GLUCOSYLGALACTOSYLHYDROXYLYSINE GLUCOSIDASE"/>
    <property type="match status" value="1"/>
</dbReference>
<dbReference type="InterPro" id="IPR012341">
    <property type="entry name" value="6hp_glycosidase-like_sf"/>
</dbReference>